<evidence type="ECO:0000313" key="12">
    <source>
        <dbReference type="Proteomes" id="UP001497382"/>
    </source>
</evidence>
<dbReference type="PANTHER" id="PTHR23235:SF142">
    <property type="entry name" value="ZINC FINGER PROTEIN 384"/>
    <property type="match status" value="1"/>
</dbReference>
<evidence type="ECO:0000259" key="10">
    <source>
        <dbReference type="PROSITE" id="PS50157"/>
    </source>
</evidence>
<protein>
    <recommendedName>
        <fullName evidence="10">C2H2-type domain-containing protein</fullName>
    </recommendedName>
</protein>
<dbReference type="AlphaFoldDB" id="A0AAV2A6J2"/>
<keyword evidence="2" id="KW-0479">Metal-binding</keyword>
<keyword evidence="12" id="KW-1185">Reference proteome</keyword>
<dbReference type="GO" id="GO:0005634">
    <property type="term" value="C:nucleus"/>
    <property type="evidence" value="ECO:0007669"/>
    <property type="project" value="UniProtKB-SubCell"/>
</dbReference>
<evidence type="ECO:0000256" key="9">
    <source>
        <dbReference type="PROSITE-ProRule" id="PRU00042"/>
    </source>
</evidence>
<dbReference type="InterPro" id="IPR013087">
    <property type="entry name" value="Znf_C2H2_type"/>
</dbReference>
<dbReference type="PANTHER" id="PTHR23235">
    <property type="entry name" value="KRUEPPEL-LIKE TRANSCRIPTION FACTOR"/>
    <property type="match status" value="1"/>
</dbReference>
<dbReference type="PROSITE" id="PS50157">
    <property type="entry name" value="ZINC_FINGER_C2H2_2"/>
    <property type="match status" value="2"/>
</dbReference>
<feature type="domain" description="C2H2-type" evidence="10">
    <location>
        <begin position="45"/>
        <end position="69"/>
    </location>
</feature>
<dbReference type="InterPro" id="IPR036236">
    <property type="entry name" value="Znf_C2H2_sf"/>
</dbReference>
<dbReference type="Gene3D" id="3.30.160.60">
    <property type="entry name" value="Classic Zinc Finger"/>
    <property type="match status" value="2"/>
</dbReference>
<comment type="caution">
    <text evidence="11">The sequence shown here is derived from an EMBL/GenBank/DDBJ whole genome shotgun (WGS) entry which is preliminary data.</text>
</comment>
<evidence type="ECO:0000256" key="1">
    <source>
        <dbReference type="ARBA" id="ARBA00004123"/>
    </source>
</evidence>
<evidence type="ECO:0000256" key="2">
    <source>
        <dbReference type="ARBA" id="ARBA00022723"/>
    </source>
</evidence>
<keyword evidence="3" id="KW-0677">Repeat</keyword>
<keyword evidence="5" id="KW-0862">Zinc</keyword>
<comment type="subcellular location">
    <subcellularLocation>
        <location evidence="1">Nucleus</location>
    </subcellularLocation>
</comment>
<dbReference type="GO" id="GO:0000978">
    <property type="term" value="F:RNA polymerase II cis-regulatory region sequence-specific DNA binding"/>
    <property type="evidence" value="ECO:0007669"/>
    <property type="project" value="TreeGrafter"/>
</dbReference>
<evidence type="ECO:0000313" key="11">
    <source>
        <dbReference type="EMBL" id="CAL1279631.1"/>
    </source>
</evidence>
<reference evidence="11 12" key="1">
    <citation type="submission" date="2024-04" db="EMBL/GenBank/DDBJ databases">
        <authorList>
            <person name="Rising A."/>
            <person name="Reimegard J."/>
            <person name="Sonavane S."/>
            <person name="Akerstrom W."/>
            <person name="Nylinder S."/>
            <person name="Hedman E."/>
            <person name="Kallberg Y."/>
        </authorList>
    </citation>
    <scope>NUCLEOTIDE SEQUENCE [LARGE SCALE GENOMIC DNA]</scope>
</reference>
<proteinExistence type="predicted"/>
<dbReference type="GO" id="GO:0008270">
    <property type="term" value="F:zinc ion binding"/>
    <property type="evidence" value="ECO:0007669"/>
    <property type="project" value="UniProtKB-KW"/>
</dbReference>
<dbReference type="SMART" id="SM00355">
    <property type="entry name" value="ZnF_C2H2"/>
    <property type="match status" value="2"/>
</dbReference>
<evidence type="ECO:0000256" key="6">
    <source>
        <dbReference type="ARBA" id="ARBA00023015"/>
    </source>
</evidence>
<organism evidence="11 12">
    <name type="scientific">Larinioides sclopetarius</name>
    <dbReference type="NCBI Taxonomy" id="280406"/>
    <lineage>
        <taxon>Eukaryota</taxon>
        <taxon>Metazoa</taxon>
        <taxon>Ecdysozoa</taxon>
        <taxon>Arthropoda</taxon>
        <taxon>Chelicerata</taxon>
        <taxon>Arachnida</taxon>
        <taxon>Araneae</taxon>
        <taxon>Araneomorphae</taxon>
        <taxon>Entelegynae</taxon>
        <taxon>Araneoidea</taxon>
        <taxon>Araneidae</taxon>
        <taxon>Larinioides</taxon>
    </lineage>
</organism>
<feature type="domain" description="C2H2-type" evidence="10">
    <location>
        <begin position="17"/>
        <end position="44"/>
    </location>
</feature>
<accession>A0AAV2A6J2</accession>
<keyword evidence="7" id="KW-0804">Transcription</keyword>
<evidence type="ECO:0000256" key="4">
    <source>
        <dbReference type="ARBA" id="ARBA00022771"/>
    </source>
</evidence>
<dbReference type="FunFam" id="3.30.160.60:FF:000130">
    <property type="entry name" value="Spalt-like transcription factor 4"/>
    <property type="match status" value="1"/>
</dbReference>
<gene>
    <name evidence="11" type="ORF">LARSCL_LOCUS10497</name>
</gene>
<keyword evidence="4 9" id="KW-0863">Zinc-finger</keyword>
<keyword evidence="8" id="KW-0539">Nucleus</keyword>
<keyword evidence="6" id="KW-0805">Transcription regulation</keyword>
<evidence type="ECO:0000256" key="8">
    <source>
        <dbReference type="ARBA" id="ARBA00023242"/>
    </source>
</evidence>
<dbReference type="Pfam" id="PF00096">
    <property type="entry name" value="zf-C2H2"/>
    <property type="match status" value="1"/>
</dbReference>
<evidence type="ECO:0000256" key="7">
    <source>
        <dbReference type="ARBA" id="ARBA00023163"/>
    </source>
</evidence>
<sequence length="69" mass="7932">MVAKNGSIYSQGSIKKYNCQFCDYSSLNSGHVRRHILTHTGERPFKCNICGRGFTQKNNLKKHMLVHFT</sequence>
<dbReference type="EMBL" id="CAXIEN010000124">
    <property type="protein sequence ID" value="CAL1279631.1"/>
    <property type="molecule type" value="Genomic_DNA"/>
</dbReference>
<dbReference type="GO" id="GO:0000981">
    <property type="term" value="F:DNA-binding transcription factor activity, RNA polymerase II-specific"/>
    <property type="evidence" value="ECO:0007669"/>
    <property type="project" value="TreeGrafter"/>
</dbReference>
<evidence type="ECO:0000256" key="3">
    <source>
        <dbReference type="ARBA" id="ARBA00022737"/>
    </source>
</evidence>
<dbReference type="SUPFAM" id="SSF57667">
    <property type="entry name" value="beta-beta-alpha zinc fingers"/>
    <property type="match status" value="1"/>
</dbReference>
<evidence type="ECO:0000256" key="5">
    <source>
        <dbReference type="ARBA" id="ARBA00022833"/>
    </source>
</evidence>
<dbReference type="PROSITE" id="PS00028">
    <property type="entry name" value="ZINC_FINGER_C2H2_1"/>
    <property type="match status" value="1"/>
</dbReference>
<dbReference type="Proteomes" id="UP001497382">
    <property type="component" value="Unassembled WGS sequence"/>
</dbReference>
<name>A0AAV2A6J2_9ARAC</name>